<feature type="compositionally biased region" description="Basic residues" evidence="6">
    <location>
        <begin position="1"/>
        <end position="11"/>
    </location>
</feature>
<comment type="similarity">
    <text evidence="3 5">Belongs to the IPI1/TEX10 family.</text>
</comment>
<dbReference type="GO" id="GO:0006364">
    <property type="term" value="P:rRNA processing"/>
    <property type="evidence" value="ECO:0007669"/>
    <property type="project" value="UniProtKB-UniRule"/>
</dbReference>
<evidence type="ECO:0000256" key="6">
    <source>
        <dbReference type="SAM" id="MobiDB-lite"/>
    </source>
</evidence>
<gene>
    <name evidence="8" type="primary">IPI1</name>
    <name evidence="8" type="ORF">OHC33_004096</name>
</gene>
<feature type="domain" description="Pre-rRNA-processing protein Ipi1 N-terminal" evidence="7">
    <location>
        <begin position="131"/>
        <end position="227"/>
    </location>
</feature>
<name>A0AAN8EFB6_9EURO</name>
<accession>A0AAN8EFB6</accession>
<dbReference type="AlphaFoldDB" id="A0AAN8EFB6"/>
<dbReference type="InterPro" id="IPR024679">
    <property type="entry name" value="Ipi1_N"/>
</dbReference>
<dbReference type="Proteomes" id="UP001316803">
    <property type="component" value="Unassembled WGS sequence"/>
</dbReference>
<dbReference type="PANTHER" id="PTHR16056">
    <property type="entry name" value="REGULATOR OF MICROTUBULE DYNAMICS PROTEIN"/>
    <property type="match status" value="1"/>
</dbReference>
<dbReference type="EMBL" id="JAKLMC020000008">
    <property type="protein sequence ID" value="KAK5954374.1"/>
    <property type="molecule type" value="Genomic_DNA"/>
</dbReference>
<organism evidence="8 9">
    <name type="scientific">Knufia fluminis</name>
    <dbReference type="NCBI Taxonomy" id="191047"/>
    <lineage>
        <taxon>Eukaryota</taxon>
        <taxon>Fungi</taxon>
        <taxon>Dikarya</taxon>
        <taxon>Ascomycota</taxon>
        <taxon>Pezizomycotina</taxon>
        <taxon>Eurotiomycetes</taxon>
        <taxon>Chaetothyriomycetidae</taxon>
        <taxon>Chaetothyriales</taxon>
        <taxon>Trichomeriaceae</taxon>
        <taxon>Knufia</taxon>
    </lineage>
</organism>
<protein>
    <recommendedName>
        <fullName evidence="5">Pre-rRNA-processing protein</fullName>
    </recommendedName>
</protein>
<comment type="caution">
    <text evidence="8">The sequence shown here is derived from an EMBL/GenBank/DDBJ whole genome shotgun (WGS) entry which is preliminary data.</text>
</comment>
<dbReference type="Pfam" id="PF12333">
    <property type="entry name" value="Ipi1_N"/>
    <property type="match status" value="1"/>
</dbReference>
<comment type="subcellular location">
    <subcellularLocation>
        <location evidence="2 5">Nucleus</location>
    </subcellularLocation>
</comment>
<evidence type="ECO:0000313" key="9">
    <source>
        <dbReference type="Proteomes" id="UP001316803"/>
    </source>
</evidence>
<dbReference type="PANTHER" id="PTHR16056:SF2">
    <property type="entry name" value="TESTIS-EXPRESSED PROTEIN 10"/>
    <property type="match status" value="1"/>
</dbReference>
<evidence type="ECO:0000256" key="1">
    <source>
        <dbReference type="ARBA" id="ARBA00002355"/>
    </source>
</evidence>
<evidence type="ECO:0000259" key="7">
    <source>
        <dbReference type="Pfam" id="PF12333"/>
    </source>
</evidence>
<reference evidence="8 9" key="1">
    <citation type="submission" date="2022-12" db="EMBL/GenBank/DDBJ databases">
        <title>Genomic features and morphological characterization of a novel Knufia sp. strain isolated from spacecraft assembly facility.</title>
        <authorList>
            <person name="Teixeira M."/>
            <person name="Chander A.M."/>
            <person name="Stajich J.E."/>
            <person name="Venkateswaran K."/>
        </authorList>
    </citation>
    <scope>NUCLEOTIDE SEQUENCE [LARGE SCALE GENOMIC DNA]</scope>
    <source>
        <strain evidence="8 9">FJI-L2-BK-P2</strain>
    </source>
</reference>
<comment type="subunit">
    <text evidence="5">Component of the RIX1 complex.</text>
</comment>
<dbReference type="InterPro" id="IPR016024">
    <property type="entry name" value="ARM-type_fold"/>
</dbReference>
<evidence type="ECO:0000256" key="2">
    <source>
        <dbReference type="ARBA" id="ARBA00004123"/>
    </source>
</evidence>
<evidence type="ECO:0000256" key="5">
    <source>
        <dbReference type="RuleBase" id="RU368021"/>
    </source>
</evidence>
<keyword evidence="9" id="KW-1185">Reference proteome</keyword>
<evidence type="ECO:0000256" key="4">
    <source>
        <dbReference type="ARBA" id="ARBA00023242"/>
    </source>
</evidence>
<sequence>MGASAKKKKEKKKDFQKPKLKVGKAKPQAANATSTSFKAKAIVLNQQINADAPSQNAQFLHHVSLLSSRADSQRKESLAYLASTLGGGVRTKSLPMPTEALLEKAMPLILDSSSGVRTELNKMLQALSPTDIGDHITKMLPFIRAAMTHLSQDIRKTALDVLSWLLNKAGQDLVSSPGGWSKALECCSTLLNWKNLAPNDTWSASKTNFRSDTKAIARAMQVAEQLLSVGLLAPSIEDKENQHDPGAYLPLWDHGHHQIPTKASAYGYLSLFGKPVDDDSRMLEDREERLLVFNDRFRIGFAKGIGGAKKEGGDIGRIAGQLSKTLELASKED</sequence>
<keyword evidence="4 5" id="KW-0539">Nucleus</keyword>
<keyword evidence="5" id="KW-0698">rRNA processing</keyword>
<dbReference type="GO" id="GO:0005634">
    <property type="term" value="C:nucleus"/>
    <property type="evidence" value="ECO:0007669"/>
    <property type="project" value="UniProtKB-SubCell"/>
</dbReference>
<feature type="region of interest" description="Disordered" evidence="6">
    <location>
        <begin position="1"/>
        <end position="31"/>
    </location>
</feature>
<dbReference type="GO" id="GO:0120330">
    <property type="term" value="C:rixosome complex"/>
    <property type="evidence" value="ECO:0007669"/>
    <property type="project" value="UniProtKB-UniRule"/>
</dbReference>
<evidence type="ECO:0000256" key="3">
    <source>
        <dbReference type="ARBA" id="ARBA00006427"/>
    </source>
</evidence>
<dbReference type="SUPFAM" id="SSF48371">
    <property type="entry name" value="ARM repeat"/>
    <property type="match status" value="1"/>
</dbReference>
<evidence type="ECO:0000313" key="8">
    <source>
        <dbReference type="EMBL" id="KAK5954374.1"/>
    </source>
</evidence>
<keyword evidence="5" id="KW-0690">Ribosome biogenesis</keyword>
<proteinExistence type="inferred from homology"/>
<comment type="function">
    <text evidence="1 5">Component of the RIX1 complex required for processing of ITS2 sequences from 35S pre-rRNA.</text>
</comment>